<proteinExistence type="inferred from homology"/>
<dbReference type="GO" id="GO:0045547">
    <property type="term" value="F:ditrans,polycis-polyprenyl diphosphate synthase [(2E,6E)-farnesyl diphosphate specific] activity"/>
    <property type="evidence" value="ECO:0007669"/>
    <property type="project" value="UniProtKB-EC"/>
</dbReference>
<evidence type="ECO:0000256" key="12">
    <source>
        <dbReference type="ARBA" id="ARBA00047353"/>
    </source>
</evidence>
<feature type="transmembrane region" description="Helical" evidence="13">
    <location>
        <begin position="127"/>
        <end position="150"/>
    </location>
</feature>
<comment type="catalytic activity">
    <reaction evidence="12">
        <text>n isopentenyl diphosphate + (2E,6E)-farnesyl diphosphate = a di-trans,poly-cis-polyprenyl diphosphate + n diphosphate</text>
        <dbReference type="Rhea" id="RHEA:53008"/>
        <dbReference type="Rhea" id="RHEA-COMP:19494"/>
        <dbReference type="ChEBI" id="CHEBI:33019"/>
        <dbReference type="ChEBI" id="CHEBI:128769"/>
        <dbReference type="ChEBI" id="CHEBI:136960"/>
        <dbReference type="ChEBI" id="CHEBI:175763"/>
        <dbReference type="EC" id="2.5.1.87"/>
    </reaction>
</comment>
<sequence length="407" mass="48242">MIKCEEEQTYIIKENEYDSSDTENTLYEGCETVPTLLQILEEDDDIFEFLKINNEKSIKKRKNNKISHEKSNIIDTNEDSATLHEVEEEEEEEDVYKKYHMEYLKEALEKSSEKEYTLHLIRNRYDYILTPLFSLIIIVLHIVYSLYLFVNRMVLKINDRIAKRKYNLTPKTLSKEASYFTKIPKHISFIIHIQQNDIKNSTSLFNNIKNLVHWSMEVGIPYITFYDYHGFLKENARKIIENFDNEVNFLAFSKPYLQFNCSGQNIGSLTLNNTYTFKNENESQKEFIENFKINFISYEDGKTHLVKITKLLSKSKKSSEVAKMTIEDMNKFILENSGESIKTEKERDPDLIIIFGGYYDFFNLYGYPPWQIRLSEIYPIPGKPKINYYGFINGLIRYSRCQQRIGK</sequence>
<evidence type="ECO:0000256" key="7">
    <source>
        <dbReference type="ARBA" id="ARBA00022692"/>
    </source>
</evidence>
<keyword evidence="6" id="KW-0808">Transferase</keyword>
<dbReference type="EC" id="2.5.1.87" evidence="5"/>
<dbReference type="OrthoDB" id="2143016at2759"/>
<comment type="subcellular location">
    <subcellularLocation>
        <location evidence="2">Endoplasmic reticulum membrane</location>
    </subcellularLocation>
</comment>
<dbReference type="Proteomes" id="UP000193944">
    <property type="component" value="Unassembled WGS sequence"/>
</dbReference>
<dbReference type="Gene3D" id="3.40.1180.10">
    <property type="entry name" value="Decaprenyl diphosphate synthase-like"/>
    <property type="match status" value="1"/>
</dbReference>
<dbReference type="SUPFAM" id="SSF64005">
    <property type="entry name" value="Undecaprenyl diphosphate synthase"/>
    <property type="match status" value="1"/>
</dbReference>
<keyword evidence="9" id="KW-0460">Magnesium</keyword>
<dbReference type="STRING" id="1754192.A0A1Y1XA60"/>
<evidence type="ECO:0000256" key="9">
    <source>
        <dbReference type="ARBA" id="ARBA00022842"/>
    </source>
</evidence>
<gene>
    <name evidence="14" type="ORF">BCR32DRAFT_326756</name>
</gene>
<accession>A0A1Y1XA60</accession>
<keyword evidence="11 13" id="KW-0472">Membrane</keyword>
<evidence type="ECO:0000256" key="4">
    <source>
        <dbReference type="ARBA" id="ARBA00005432"/>
    </source>
</evidence>
<evidence type="ECO:0000313" key="14">
    <source>
        <dbReference type="EMBL" id="ORX82633.1"/>
    </source>
</evidence>
<organism evidence="14 15">
    <name type="scientific">Anaeromyces robustus</name>
    <dbReference type="NCBI Taxonomy" id="1754192"/>
    <lineage>
        <taxon>Eukaryota</taxon>
        <taxon>Fungi</taxon>
        <taxon>Fungi incertae sedis</taxon>
        <taxon>Chytridiomycota</taxon>
        <taxon>Chytridiomycota incertae sedis</taxon>
        <taxon>Neocallimastigomycetes</taxon>
        <taxon>Neocallimastigales</taxon>
        <taxon>Neocallimastigaceae</taxon>
        <taxon>Anaeromyces</taxon>
    </lineage>
</organism>
<protein>
    <recommendedName>
        <fullName evidence="5">ditrans,polycis-polyprenyl diphosphate synthase [(2E,6E)-farnesyldiphosphate specific]</fullName>
        <ecNumber evidence="5">2.5.1.87</ecNumber>
    </recommendedName>
</protein>
<dbReference type="UniPathway" id="UPA00378"/>
<dbReference type="GO" id="GO:1904423">
    <property type="term" value="C:dehydrodolichyl diphosphate synthase complex"/>
    <property type="evidence" value="ECO:0007669"/>
    <property type="project" value="InterPro"/>
</dbReference>
<reference evidence="14 15" key="1">
    <citation type="submission" date="2016-08" db="EMBL/GenBank/DDBJ databases">
        <title>A Parts List for Fungal Cellulosomes Revealed by Comparative Genomics.</title>
        <authorList>
            <consortium name="DOE Joint Genome Institute"/>
            <person name="Haitjema C.H."/>
            <person name="Gilmore S.P."/>
            <person name="Henske J.K."/>
            <person name="Solomon K.V."/>
            <person name="De Groot R."/>
            <person name="Kuo A."/>
            <person name="Mondo S.J."/>
            <person name="Salamov A.A."/>
            <person name="Labutti K."/>
            <person name="Zhao Z."/>
            <person name="Chiniquy J."/>
            <person name="Barry K."/>
            <person name="Brewer H.M."/>
            <person name="Purvine S.O."/>
            <person name="Wright A.T."/>
            <person name="Boxma B."/>
            <person name="Van Alen T."/>
            <person name="Hackstein J.H."/>
            <person name="Baker S.E."/>
            <person name="Grigoriev I.V."/>
            <person name="O'Malley M.A."/>
        </authorList>
    </citation>
    <scope>NUCLEOTIDE SEQUENCE [LARGE SCALE GENOMIC DNA]</scope>
    <source>
        <strain evidence="14 15">S4</strain>
    </source>
</reference>
<evidence type="ECO:0000256" key="13">
    <source>
        <dbReference type="SAM" id="Phobius"/>
    </source>
</evidence>
<comment type="cofactor">
    <cofactor evidence="1">
        <name>Mg(2+)</name>
        <dbReference type="ChEBI" id="CHEBI:18420"/>
    </cofactor>
</comment>
<evidence type="ECO:0000256" key="2">
    <source>
        <dbReference type="ARBA" id="ARBA00004586"/>
    </source>
</evidence>
<dbReference type="PANTHER" id="PTHR21528">
    <property type="entry name" value="DEHYDRODOLICHYL DIPHOSPHATE SYNTHASE COMPLEX SUBUNIT NUS1"/>
    <property type="match status" value="1"/>
</dbReference>
<keyword evidence="10 13" id="KW-1133">Transmembrane helix</keyword>
<reference evidence="14 15" key="2">
    <citation type="submission" date="2016-08" db="EMBL/GenBank/DDBJ databases">
        <title>Pervasive Adenine N6-methylation of Active Genes in Fungi.</title>
        <authorList>
            <consortium name="DOE Joint Genome Institute"/>
            <person name="Mondo S.J."/>
            <person name="Dannebaum R.O."/>
            <person name="Kuo R.C."/>
            <person name="Labutti K."/>
            <person name="Haridas S."/>
            <person name="Kuo A."/>
            <person name="Salamov A."/>
            <person name="Ahrendt S.R."/>
            <person name="Lipzen A."/>
            <person name="Sullivan W."/>
            <person name="Andreopoulos W.B."/>
            <person name="Clum A."/>
            <person name="Lindquist E."/>
            <person name="Daum C."/>
            <person name="Ramamoorthy G.K."/>
            <person name="Gryganskyi A."/>
            <person name="Culley D."/>
            <person name="Magnuson J.K."/>
            <person name="James T.Y."/>
            <person name="O'Malley M.A."/>
            <person name="Stajich J.E."/>
            <person name="Spatafora J.W."/>
            <person name="Visel A."/>
            <person name="Grigoriev I.V."/>
        </authorList>
    </citation>
    <scope>NUCLEOTIDE SEQUENCE [LARGE SCALE GENOMIC DNA]</scope>
    <source>
        <strain evidence="14 15">S4</strain>
    </source>
</reference>
<evidence type="ECO:0000256" key="5">
    <source>
        <dbReference type="ARBA" id="ARBA00012596"/>
    </source>
</evidence>
<evidence type="ECO:0000313" key="15">
    <source>
        <dbReference type="Proteomes" id="UP000193944"/>
    </source>
</evidence>
<comment type="pathway">
    <text evidence="3">Protein modification; protein glycosylation.</text>
</comment>
<dbReference type="EMBL" id="MCFG01000090">
    <property type="protein sequence ID" value="ORX82633.1"/>
    <property type="molecule type" value="Genomic_DNA"/>
</dbReference>
<evidence type="ECO:0000256" key="8">
    <source>
        <dbReference type="ARBA" id="ARBA00022824"/>
    </source>
</evidence>
<evidence type="ECO:0000256" key="10">
    <source>
        <dbReference type="ARBA" id="ARBA00022989"/>
    </source>
</evidence>
<evidence type="ECO:0000256" key="6">
    <source>
        <dbReference type="ARBA" id="ARBA00022679"/>
    </source>
</evidence>
<dbReference type="InterPro" id="IPR036424">
    <property type="entry name" value="UPP_synth-like_sf"/>
</dbReference>
<keyword evidence="15" id="KW-1185">Reference proteome</keyword>
<comment type="similarity">
    <text evidence="4">Belongs to the UPP synthase family.</text>
</comment>
<evidence type="ECO:0000256" key="1">
    <source>
        <dbReference type="ARBA" id="ARBA00001946"/>
    </source>
</evidence>
<dbReference type="PANTHER" id="PTHR21528:SF0">
    <property type="entry name" value="DEHYDRODOLICHYL DIPHOSPHATE SYNTHASE COMPLEX SUBUNIT NUS1"/>
    <property type="match status" value="1"/>
</dbReference>
<comment type="caution">
    <text evidence="14">The sequence shown here is derived from an EMBL/GenBank/DDBJ whole genome shotgun (WGS) entry which is preliminary data.</text>
</comment>
<keyword evidence="8" id="KW-0256">Endoplasmic reticulum</keyword>
<evidence type="ECO:0000256" key="11">
    <source>
        <dbReference type="ARBA" id="ARBA00023136"/>
    </source>
</evidence>
<dbReference type="InterPro" id="IPR038887">
    <property type="entry name" value="Nus1/NgBR"/>
</dbReference>
<name>A0A1Y1XA60_9FUNG</name>
<keyword evidence="7 13" id="KW-0812">Transmembrane</keyword>
<dbReference type="AlphaFoldDB" id="A0A1Y1XA60"/>
<evidence type="ECO:0000256" key="3">
    <source>
        <dbReference type="ARBA" id="ARBA00004922"/>
    </source>
</evidence>
<dbReference type="GO" id="GO:0005789">
    <property type="term" value="C:endoplasmic reticulum membrane"/>
    <property type="evidence" value="ECO:0007669"/>
    <property type="project" value="UniProtKB-SubCell"/>
</dbReference>